<dbReference type="OrthoDB" id="291892at2"/>
<comment type="caution">
    <text evidence="3">The sequence shown here is derived from an EMBL/GenBank/DDBJ whole genome shotgun (WGS) entry which is preliminary data.</text>
</comment>
<name>A0A235F907_9BACL</name>
<feature type="transmembrane region" description="Helical" evidence="1">
    <location>
        <begin position="108"/>
        <end position="126"/>
    </location>
</feature>
<dbReference type="InterPro" id="IPR016747">
    <property type="entry name" value="Phosphotransbutyrylase"/>
</dbReference>
<dbReference type="NCBIfam" id="NF037970">
    <property type="entry name" value="vanZ_1"/>
    <property type="match status" value="1"/>
</dbReference>
<dbReference type="Pfam" id="PF04892">
    <property type="entry name" value="VanZ"/>
    <property type="match status" value="1"/>
</dbReference>
<reference evidence="3 4" key="1">
    <citation type="submission" date="2017-07" db="EMBL/GenBank/DDBJ databases">
        <title>Fictibacillus sp. nov. GDSW-R2A3 Genome sequencing and assembly.</title>
        <authorList>
            <person name="Mayilraj S."/>
        </authorList>
    </citation>
    <scope>NUCLEOTIDE SEQUENCE [LARGE SCALE GENOMIC DNA]</scope>
    <source>
        <strain evidence="3 4">GDSW-R2A3</strain>
    </source>
</reference>
<evidence type="ECO:0000313" key="4">
    <source>
        <dbReference type="Proteomes" id="UP000215059"/>
    </source>
</evidence>
<protein>
    <recommendedName>
        <fullName evidence="2">VanZ-like domain-containing protein</fullName>
    </recommendedName>
</protein>
<feature type="domain" description="VanZ-like" evidence="2">
    <location>
        <begin position="17"/>
        <end position="162"/>
    </location>
</feature>
<keyword evidence="1" id="KW-0812">Transmembrane</keyword>
<dbReference type="PIRSF" id="PIRSF019083">
    <property type="entry name" value="UCP019083_VanZ"/>
    <property type="match status" value="1"/>
</dbReference>
<keyword evidence="4" id="KW-1185">Reference proteome</keyword>
<feature type="transmembrane region" description="Helical" evidence="1">
    <location>
        <begin position="82"/>
        <end position="101"/>
    </location>
</feature>
<dbReference type="EMBL" id="NOII01000003">
    <property type="protein sequence ID" value="OYD57742.1"/>
    <property type="molecule type" value="Genomic_DNA"/>
</dbReference>
<proteinExistence type="predicted"/>
<evidence type="ECO:0000259" key="2">
    <source>
        <dbReference type="Pfam" id="PF04892"/>
    </source>
</evidence>
<evidence type="ECO:0000256" key="1">
    <source>
        <dbReference type="SAM" id="Phobius"/>
    </source>
</evidence>
<feature type="transmembrane region" description="Helical" evidence="1">
    <location>
        <begin position="12"/>
        <end position="30"/>
    </location>
</feature>
<feature type="transmembrane region" description="Helical" evidence="1">
    <location>
        <begin position="146"/>
        <end position="164"/>
    </location>
</feature>
<sequence length="174" mass="19891">MSTKGSAFVMKKWIWIWLPVIVIAGLIFYSSSQPYEKQNVQPEIEKYVNLNKVEKSFEDVKTNYAGSEISMERLGPASFIEFYLRKTAHFTVFFVLSFFLVRAFKWTGLSAFRSFTRALLLASIYAALDETHQMFTSNRSPHFEDVILDIIGAIAGAAVGSIIFQKRQTSHKEL</sequence>
<dbReference type="InterPro" id="IPR006976">
    <property type="entry name" value="VanZ-like"/>
</dbReference>
<accession>A0A235F907</accession>
<keyword evidence="1" id="KW-1133">Transmembrane helix</keyword>
<organism evidence="3 4">
    <name type="scientific">Fictibacillus aquaticus</name>
    <dbReference type="NCBI Taxonomy" id="2021314"/>
    <lineage>
        <taxon>Bacteria</taxon>
        <taxon>Bacillati</taxon>
        <taxon>Bacillota</taxon>
        <taxon>Bacilli</taxon>
        <taxon>Bacillales</taxon>
        <taxon>Fictibacillaceae</taxon>
        <taxon>Fictibacillus</taxon>
    </lineage>
</organism>
<dbReference type="Proteomes" id="UP000215059">
    <property type="component" value="Unassembled WGS sequence"/>
</dbReference>
<dbReference type="AlphaFoldDB" id="A0A235F907"/>
<evidence type="ECO:0000313" key="3">
    <source>
        <dbReference type="EMBL" id="OYD57742.1"/>
    </source>
</evidence>
<gene>
    <name evidence="3" type="ORF">CGZ90_13870</name>
</gene>
<keyword evidence="1" id="KW-0472">Membrane</keyword>